<dbReference type="EMBL" id="HACA01001019">
    <property type="protein sequence ID" value="CDW18380.1"/>
    <property type="molecule type" value="Transcribed_RNA"/>
</dbReference>
<reference evidence="1" key="1">
    <citation type="submission" date="2014-05" db="EMBL/GenBank/DDBJ databases">
        <authorList>
            <person name="Chronopoulou M."/>
        </authorList>
    </citation>
    <scope>NUCLEOTIDE SEQUENCE</scope>
    <source>
        <tissue evidence="1">Whole organism</tissue>
    </source>
</reference>
<dbReference type="AlphaFoldDB" id="A0A0K2SY13"/>
<organism evidence="1">
    <name type="scientific">Lepeophtheirus salmonis</name>
    <name type="common">Salmon louse</name>
    <name type="synonym">Caligus salmonis</name>
    <dbReference type="NCBI Taxonomy" id="72036"/>
    <lineage>
        <taxon>Eukaryota</taxon>
        <taxon>Metazoa</taxon>
        <taxon>Ecdysozoa</taxon>
        <taxon>Arthropoda</taxon>
        <taxon>Crustacea</taxon>
        <taxon>Multicrustacea</taxon>
        <taxon>Hexanauplia</taxon>
        <taxon>Copepoda</taxon>
        <taxon>Siphonostomatoida</taxon>
        <taxon>Caligidae</taxon>
        <taxon>Lepeophtheirus</taxon>
    </lineage>
</organism>
<name>A0A0K2SY13_LEPSM</name>
<protein>
    <submittedName>
        <fullName evidence="1">Uncharacterized protein</fullName>
    </submittedName>
</protein>
<sequence length="48" mass="5613">MFRTLTRGKEVETSTAENIILCIFFVSKVTPYPVIKKRRKKNRRGKGN</sequence>
<evidence type="ECO:0000313" key="1">
    <source>
        <dbReference type="EMBL" id="CDW18380.1"/>
    </source>
</evidence>
<proteinExistence type="predicted"/>
<accession>A0A0K2SY13</accession>